<proteinExistence type="predicted"/>
<organism evidence="3 4">
    <name type="scientific">Peronospora destructor</name>
    <dbReference type="NCBI Taxonomy" id="86335"/>
    <lineage>
        <taxon>Eukaryota</taxon>
        <taxon>Sar</taxon>
        <taxon>Stramenopiles</taxon>
        <taxon>Oomycota</taxon>
        <taxon>Peronosporomycetes</taxon>
        <taxon>Peronosporales</taxon>
        <taxon>Peronosporaceae</taxon>
        <taxon>Peronospora</taxon>
    </lineage>
</organism>
<dbReference type="InterPro" id="IPR011993">
    <property type="entry name" value="PH-like_dom_sf"/>
</dbReference>
<dbReference type="InterPro" id="IPR001849">
    <property type="entry name" value="PH_domain"/>
</dbReference>
<dbReference type="Pfam" id="PF00169">
    <property type="entry name" value="PH"/>
    <property type="match status" value="1"/>
</dbReference>
<reference evidence="3" key="1">
    <citation type="submission" date="2022-12" db="EMBL/GenBank/DDBJ databases">
        <authorList>
            <person name="Webb A."/>
        </authorList>
    </citation>
    <scope>NUCLEOTIDE SEQUENCE</scope>
    <source>
        <strain evidence="3">Pd1</strain>
    </source>
</reference>
<evidence type="ECO:0000313" key="4">
    <source>
        <dbReference type="Proteomes" id="UP001162029"/>
    </source>
</evidence>
<dbReference type="Proteomes" id="UP001162029">
    <property type="component" value="Unassembled WGS sequence"/>
</dbReference>
<feature type="domain" description="PH" evidence="2">
    <location>
        <begin position="139"/>
        <end position="276"/>
    </location>
</feature>
<dbReference type="Gene3D" id="2.30.29.30">
    <property type="entry name" value="Pleckstrin-homology domain (PH domain)/Phosphotyrosine-binding domain (PTB)"/>
    <property type="match status" value="1"/>
</dbReference>
<evidence type="ECO:0000313" key="3">
    <source>
        <dbReference type="EMBL" id="CAI5745490.1"/>
    </source>
</evidence>
<dbReference type="AlphaFoldDB" id="A0AAV0V8F0"/>
<keyword evidence="4" id="KW-1185">Reference proteome</keyword>
<dbReference type="EMBL" id="CANTFM010002286">
    <property type="protein sequence ID" value="CAI5745490.1"/>
    <property type="molecule type" value="Genomic_DNA"/>
</dbReference>
<evidence type="ECO:0000259" key="2">
    <source>
        <dbReference type="PROSITE" id="PS50003"/>
    </source>
</evidence>
<comment type="caution">
    <text evidence="3">The sequence shown here is derived from an EMBL/GenBank/DDBJ whole genome shotgun (WGS) entry which is preliminary data.</text>
</comment>
<dbReference type="SUPFAM" id="SSF50729">
    <property type="entry name" value="PH domain-like"/>
    <property type="match status" value="1"/>
</dbReference>
<dbReference type="PROSITE" id="PS50003">
    <property type="entry name" value="PH_DOMAIN"/>
    <property type="match status" value="1"/>
</dbReference>
<accession>A0AAV0V8F0</accession>
<feature type="region of interest" description="Disordered" evidence="1">
    <location>
        <begin position="247"/>
        <end position="276"/>
    </location>
</feature>
<gene>
    <name evidence="3" type="ORF">PDE001_LOCUS10559</name>
</gene>
<feature type="compositionally biased region" description="Polar residues" evidence="1">
    <location>
        <begin position="250"/>
        <end position="267"/>
    </location>
</feature>
<evidence type="ECO:0000256" key="1">
    <source>
        <dbReference type="SAM" id="MobiDB-lite"/>
    </source>
</evidence>
<sequence>MASTGRVRIAAKGATIYDSYPLSLRTFLARLSRQLLHQVEDPTMTVDDDDFLRNMHNTSSSVNATIDLDDGVTRSTAAPGPKELCSTSGKLRKEIFETKERSKVLSALRHRGKAVKNASSMKQRVPIRQIASATFTADDVLRAGTLTKQGSWRRNWKLRFFILRSDCPSLCYFRSEDKLELLGEIPITEDTIVLDRSGGVVTPPFRFQSLLMRFERQKFSVNASFSNTFDSKRSSLVRGTTAGLRPTDMLETSASSQTWDETESSTVLDEKNEEAS</sequence>
<name>A0AAV0V8F0_9STRA</name>
<protein>
    <recommendedName>
        <fullName evidence="2">PH domain-containing protein</fullName>
    </recommendedName>
</protein>